<dbReference type="AlphaFoldDB" id="A0A9N7R399"/>
<dbReference type="EMBL" id="CACSLK010003174">
    <property type="protein sequence ID" value="CAA0808642.1"/>
    <property type="molecule type" value="Genomic_DNA"/>
</dbReference>
<dbReference type="GO" id="GO:0016747">
    <property type="term" value="F:acyltransferase activity, transferring groups other than amino-acyl groups"/>
    <property type="evidence" value="ECO:0007669"/>
    <property type="project" value="UniProtKB-ARBA"/>
</dbReference>
<proteinExistence type="predicted"/>
<keyword evidence="1" id="KW-0808">Transferase</keyword>
<evidence type="ECO:0000256" key="2">
    <source>
        <dbReference type="ARBA" id="ARBA00023315"/>
    </source>
</evidence>
<keyword evidence="2" id="KW-0012">Acyltransferase</keyword>
<keyword evidence="4" id="KW-1185">Reference proteome</keyword>
<gene>
    <name evidence="3" type="ORF">SHERM_10871</name>
</gene>
<protein>
    <submittedName>
        <fullName evidence="3">HXXXD-type acyl-transferase family protein</fullName>
    </submittedName>
</protein>
<organism evidence="3 4">
    <name type="scientific">Striga hermonthica</name>
    <name type="common">Purple witchweed</name>
    <name type="synonym">Buchnera hermonthica</name>
    <dbReference type="NCBI Taxonomy" id="68872"/>
    <lineage>
        <taxon>Eukaryota</taxon>
        <taxon>Viridiplantae</taxon>
        <taxon>Streptophyta</taxon>
        <taxon>Embryophyta</taxon>
        <taxon>Tracheophyta</taxon>
        <taxon>Spermatophyta</taxon>
        <taxon>Magnoliopsida</taxon>
        <taxon>eudicotyledons</taxon>
        <taxon>Gunneridae</taxon>
        <taxon>Pentapetalae</taxon>
        <taxon>asterids</taxon>
        <taxon>lamiids</taxon>
        <taxon>Lamiales</taxon>
        <taxon>Orobanchaceae</taxon>
        <taxon>Buchnereae</taxon>
        <taxon>Striga</taxon>
    </lineage>
</organism>
<reference evidence="3" key="1">
    <citation type="submission" date="2019-12" db="EMBL/GenBank/DDBJ databases">
        <authorList>
            <person name="Scholes J."/>
        </authorList>
    </citation>
    <scope>NUCLEOTIDE SEQUENCE</scope>
</reference>
<accession>A0A9N7R399</accession>
<dbReference type="Proteomes" id="UP001153555">
    <property type="component" value="Unassembled WGS sequence"/>
</dbReference>
<name>A0A9N7R399_STRHE</name>
<evidence type="ECO:0000313" key="3">
    <source>
        <dbReference type="EMBL" id="CAA0808642.1"/>
    </source>
</evidence>
<dbReference type="InterPro" id="IPR051504">
    <property type="entry name" value="Plant_metabolite_acyltrans"/>
</dbReference>
<comment type="caution">
    <text evidence="3">The sequence shown here is derived from an EMBL/GenBank/DDBJ whole genome shotgun (WGS) entry which is preliminary data.</text>
</comment>
<dbReference type="PANTHER" id="PTHR31625">
    <property type="match status" value="1"/>
</dbReference>
<evidence type="ECO:0000256" key="1">
    <source>
        <dbReference type="ARBA" id="ARBA00022679"/>
    </source>
</evidence>
<sequence length="214" mass="24222">MPLTFFDIMWVHFHPIQRLLFYDYPFFEPNFSENLFPVLKRSLPLAFQDYLPLSGHLTTLLTRPMMMTRSPFFVTGDSFTTAVSGHDFDELIADHAQDADQFYEFVPEMSPSKDELDCKAISVVALKASLFPGRGKLMREIPLKARSFPLPTNKVRATFTLDRANTERLKDLVSAEKLSLGRVSSFVVPVSYVLACLAKSIGEIGEETDDDVVD</sequence>
<dbReference type="Gene3D" id="3.30.559.10">
    <property type="entry name" value="Chloramphenicol acetyltransferase-like domain"/>
    <property type="match status" value="1"/>
</dbReference>
<dbReference type="InterPro" id="IPR023213">
    <property type="entry name" value="CAT-like_dom_sf"/>
</dbReference>
<dbReference type="OrthoDB" id="1862401at2759"/>
<evidence type="ECO:0000313" key="4">
    <source>
        <dbReference type="Proteomes" id="UP001153555"/>
    </source>
</evidence>